<sequence length="85" mass="9299">MTVRLQRKIRRITNTLDLANRPVTAQDLQRVTCYGPATIYPALHRLLAAGWIELVGGPRGVAAYELTARGRAAAGLDRPDVRSTS</sequence>
<name>A0ABU4MSV0_9ACTN</name>
<gene>
    <name evidence="1" type="ORF">PV383_19905</name>
</gene>
<comment type="caution">
    <text evidence="1">The sequence shown here is derived from an EMBL/GenBank/DDBJ whole genome shotgun (WGS) entry which is preliminary data.</text>
</comment>
<dbReference type="Gene3D" id="1.10.10.10">
    <property type="entry name" value="Winged helix-like DNA-binding domain superfamily/Winged helix DNA-binding domain"/>
    <property type="match status" value="1"/>
</dbReference>
<accession>A0ABU4MSV0</accession>
<dbReference type="EMBL" id="JARAWJ010000014">
    <property type="protein sequence ID" value="MDX3039425.1"/>
    <property type="molecule type" value="Genomic_DNA"/>
</dbReference>
<dbReference type="RefSeq" id="WP_193382606.1">
    <property type="nucleotide sequence ID" value="NZ_JABXWJ010000013.1"/>
</dbReference>
<proteinExistence type="predicted"/>
<keyword evidence="2" id="KW-1185">Reference proteome</keyword>
<dbReference type="SUPFAM" id="SSF46785">
    <property type="entry name" value="Winged helix' DNA-binding domain"/>
    <property type="match status" value="1"/>
</dbReference>
<protein>
    <submittedName>
        <fullName evidence="1">Helix-turn-helix transcriptional regulator</fullName>
    </submittedName>
</protein>
<dbReference type="Proteomes" id="UP001282474">
    <property type="component" value="Unassembled WGS sequence"/>
</dbReference>
<evidence type="ECO:0000313" key="1">
    <source>
        <dbReference type="EMBL" id="MDX3039425.1"/>
    </source>
</evidence>
<evidence type="ECO:0000313" key="2">
    <source>
        <dbReference type="Proteomes" id="UP001282474"/>
    </source>
</evidence>
<dbReference type="InterPro" id="IPR036390">
    <property type="entry name" value="WH_DNA-bd_sf"/>
</dbReference>
<reference evidence="1 2" key="1">
    <citation type="journal article" date="2023" name="Microb. Genom.">
        <title>Mesoterricola silvestris gen. nov., sp. nov., Mesoterricola sediminis sp. nov., Geothrix oryzae sp. nov., Geothrix edaphica sp. nov., Geothrix rubra sp. nov., and Geothrix limicola sp. nov., six novel members of Acidobacteriota isolated from soils.</title>
        <authorList>
            <person name="Weisberg A.J."/>
            <person name="Pearce E."/>
            <person name="Kramer C.G."/>
            <person name="Chang J.H."/>
            <person name="Clarke C.R."/>
        </authorList>
    </citation>
    <scope>NUCLEOTIDE SEQUENCE [LARGE SCALE GENOMIC DNA]</scope>
    <source>
        <strain evidence="1 2">NE20-4-1</strain>
    </source>
</reference>
<dbReference type="InterPro" id="IPR036388">
    <property type="entry name" value="WH-like_DNA-bd_sf"/>
</dbReference>
<organism evidence="1 2">
    <name type="scientific">Streptomyces caniscabiei</name>
    <dbReference type="NCBI Taxonomy" id="2746961"/>
    <lineage>
        <taxon>Bacteria</taxon>
        <taxon>Bacillati</taxon>
        <taxon>Actinomycetota</taxon>
        <taxon>Actinomycetes</taxon>
        <taxon>Kitasatosporales</taxon>
        <taxon>Streptomycetaceae</taxon>
        <taxon>Streptomyces</taxon>
    </lineage>
</organism>